<evidence type="ECO:0000259" key="4">
    <source>
        <dbReference type="Pfam" id="PF13193"/>
    </source>
</evidence>
<dbReference type="EMBL" id="CP134050">
    <property type="protein sequence ID" value="WNC12301.1"/>
    <property type="molecule type" value="Genomic_DNA"/>
</dbReference>
<dbReference type="InterPro" id="IPR042099">
    <property type="entry name" value="ANL_N_sf"/>
</dbReference>
<gene>
    <name evidence="5" type="ORF">RGB73_16305</name>
</gene>
<evidence type="ECO:0000313" key="5">
    <source>
        <dbReference type="EMBL" id="WNC12301.1"/>
    </source>
</evidence>
<sequence length="549" mass="62446">MYPIHNETFGELFNRIAAENRDQEALLYEDGRRYTWSQLKERVDEVAKGLIAFGIEKGHKVGVWLSNSPEWIFLHYAIAKVGAILLPINTRFREKDLEYILNQSDLGFLIVGKPNFKDISYFDRLLTLCPEIMQAEPGNLHSERIPKLRTVLTINEVERPGTYTFDELIERGRYVDDEVLVSREASVNVDDTFMIMYTSGTTGFPKGVMHCHRFLKNIKSVAERLRVTSDDRIMLYLPLFHAYALITVMTTAHTKGAKIILMEHFEAEKALQLMDQEKATSASSFEAMILDMIQHPHFNKYSIDSLRFGICAVPEYAARMIQENMMPVFNAYGSTEVAAIATLSSIEDPVEKRMTSCGRPLPDISMKIVDPETQAELPTNQHGEICIKAFTVMQGYYKNPEETAKAIDSEGWFHTGDLGYVDDEGYYHIVGRVKDMIRVGGENVDPVEVEAYLTTHPAVYRCSVVAYPDPRLSEVCFAFVQLAKGQKVEEQELIEYCQGKIASFKIPRHIVFSDEFPMTPSGKIRKVELRQMALQLKDGKNNVMKGELA</sequence>
<evidence type="ECO:0000256" key="2">
    <source>
        <dbReference type="ARBA" id="ARBA00022598"/>
    </source>
</evidence>
<dbReference type="Gene3D" id="3.30.300.30">
    <property type="match status" value="1"/>
</dbReference>
<dbReference type="Pfam" id="PF00501">
    <property type="entry name" value="AMP-binding"/>
    <property type="match status" value="1"/>
</dbReference>
<dbReference type="PANTHER" id="PTHR43201">
    <property type="entry name" value="ACYL-COA SYNTHETASE"/>
    <property type="match status" value="1"/>
</dbReference>
<proteinExistence type="inferred from homology"/>
<evidence type="ECO:0000256" key="1">
    <source>
        <dbReference type="ARBA" id="ARBA00006432"/>
    </source>
</evidence>
<evidence type="ECO:0000313" key="6">
    <source>
        <dbReference type="Proteomes" id="UP001256827"/>
    </source>
</evidence>
<dbReference type="PANTHER" id="PTHR43201:SF5">
    <property type="entry name" value="MEDIUM-CHAIN ACYL-COA LIGASE ACSF2, MITOCHONDRIAL"/>
    <property type="match status" value="1"/>
</dbReference>
<keyword evidence="6" id="KW-1185">Reference proteome</keyword>
<dbReference type="SUPFAM" id="SSF56801">
    <property type="entry name" value="Acetyl-CoA synthetase-like"/>
    <property type="match status" value="1"/>
</dbReference>
<dbReference type="RefSeq" id="WP_310763599.1">
    <property type="nucleotide sequence ID" value="NZ_CP134050.1"/>
</dbReference>
<protein>
    <submittedName>
        <fullName evidence="5">AMP-binding protein</fullName>
    </submittedName>
</protein>
<feature type="domain" description="AMP-dependent synthetase/ligase" evidence="3">
    <location>
        <begin position="14"/>
        <end position="397"/>
    </location>
</feature>
<dbReference type="Proteomes" id="UP001256827">
    <property type="component" value="Chromosome"/>
</dbReference>
<comment type="similarity">
    <text evidence="1">Belongs to the ATP-dependent AMP-binding enzyme family.</text>
</comment>
<dbReference type="InterPro" id="IPR020845">
    <property type="entry name" value="AMP-binding_CS"/>
</dbReference>
<name>A0ABY9SWV9_BREBE</name>
<accession>A0ABY9SWV9</accession>
<feature type="domain" description="AMP-binding enzyme C-terminal" evidence="4">
    <location>
        <begin position="448"/>
        <end position="523"/>
    </location>
</feature>
<dbReference type="Gene3D" id="3.40.50.12780">
    <property type="entry name" value="N-terminal domain of ligase-like"/>
    <property type="match status" value="1"/>
</dbReference>
<evidence type="ECO:0000259" key="3">
    <source>
        <dbReference type="Pfam" id="PF00501"/>
    </source>
</evidence>
<dbReference type="InterPro" id="IPR045851">
    <property type="entry name" value="AMP-bd_C_sf"/>
</dbReference>
<dbReference type="InterPro" id="IPR025110">
    <property type="entry name" value="AMP-bd_C"/>
</dbReference>
<dbReference type="Pfam" id="PF13193">
    <property type="entry name" value="AMP-binding_C"/>
    <property type="match status" value="1"/>
</dbReference>
<keyword evidence="2" id="KW-0436">Ligase</keyword>
<dbReference type="PROSITE" id="PS00455">
    <property type="entry name" value="AMP_BINDING"/>
    <property type="match status" value="1"/>
</dbReference>
<organism evidence="5 6">
    <name type="scientific">Brevibacillus brevis</name>
    <name type="common">Bacillus brevis</name>
    <dbReference type="NCBI Taxonomy" id="1393"/>
    <lineage>
        <taxon>Bacteria</taxon>
        <taxon>Bacillati</taxon>
        <taxon>Bacillota</taxon>
        <taxon>Bacilli</taxon>
        <taxon>Bacillales</taxon>
        <taxon>Paenibacillaceae</taxon>
        <taxon>Brevibacillus</taxon>
    </lineage>
</organism>
<dbReference type="InterPro" id="IPR000873">
    <property type="entry name" value="AMP-dep_synth/lig_dom"/>
</dbReference>
<reference evidence="5 6" key="1">
    <citation type="submission" date="2023-09" db="EMBL/GenBank/DDBJ databases">
        <title>Complete Genome and Methylome dissection of Bacillus brevis NEB573 original source of BbsI restriction endonuclease.</title>
        <authorList>
            <person name="Fomenkov A."/>
            <person name="Roberts R.D."/>
        </authorList>
    </citation>
    <scope>NUCLEOTIDE SEQUENCE [LARGE SCALE GENOMIC DNA]</scope>
    <source>
        <strain evidence="5 6">NEB573</strain>
    </source>
</reference>